<dbReference type="EMBL" id="FXAK01000007">
    <property type="protein sequence ID" value="SMF64688.1"/>
    <property type="molecule type" value="Genomic_DNA"/>
</dbReference>
<reference evidence="4 5" key="1">
    <citation type="submission" date="2017-04" db="EMBL/GenBank/DDBJ databases">
        <authorList>
            <person name="Afonso C.L."/>
            <person name="Miller P.J."/>
            <person name="Scott M.A."/>
            <person name="Spackman E."/>
            <person name="Goraichik I."/>
            <person name="Dimitrov K.M."/>
            <person name="Suarez D.L."/>
            <person name="Swayne D.E."/>
        </authorList>
    </citation>
    <scope>NUCLEOTIDE SEQUENCE [LARGE SCALE GENOMIC DNA]</scope>
    <source>
        <strain evidence="4 5">A2P</strain>
    </source>
</reference>
<dbReference type="OrthoDB" id="188107at2"/>
<keyword evidence="1" id="KW-0677">Repeat</keyword>
<evidence type="ECO:0000313" key="5">
    <source>
        <dbReference type="Proteomes" id="UP000192936"/>
    </source>
</evidence>
<protein>
    <submittedName>
        <fullName evidence="4">Ankyrin repeat-containing protein</fullName>
    </submittedName>
</protein>
<evidence type="ECO:0000313" key="4">
    <source>
        <dbReference type="EMBL" id="SMF64688.1"/>
    </source>
</evidence>
<evidence type="ECO:0000256" key="1">
    <source>
        <dbReference type="ARBA" id="ARBA00022737"/>
    </source>
</evidence>
<organism evidence="4 5">
    <name type="scientific">Azospirillum oryzae</name>
    <dbReference type="NCBI Taxonomy" id="286727"/>
    <lineage>
        <taxon>Bacteria</taxon>
        <taxon>Pseudomonadati</taxon>
        <taxon>Pseudomonadota</taxon>
        <taxon>Alphaproteobacteria</taxon>
        <taxon>Rhodospirillales</taxon>
        <taxon>Azospirillaceae</taxon>
        <taxon>Azospirillum</taxon>
    </lineage>
</organism>
<dbReference type="Pfam" id="PF12796">
    <property type="entry name" value="Ank_2"/>
    <property type="match status" value="1"/>
</dbReference>
<dbReference type="Proteomes" id="UP000192936">
    <property type="component" value="Unassembled WGS sequence"/>
</dbReference>
<sequence length="262" mass="28062">MRLRLVFRVMLAVVLAAGCAMSQESNAMGATARRLDTSRYFDDPKLAALADDVQEGRVSRVVEALRGGVDPNGVGRDGFRPIFFIFPAPTNETAKALLAAGADANVKTAAGEPPLIYAVRLEDPAFTRVLLAGRADPNARGSNDKPVIHEAVRSDQPEHLRLLARAGVDLNVVWGNATPLLAAVESMSWASATALLDLGADTGWRSPGGRTQFTAGESFCNFFTRPRPLRIPPAHREAVRGLFAAFARRGVVLDCAGMADRL</sequence>
<feature type="signal peptide" evidence="3">
    <location>
        <begin position="1"/>
        <end position="22"/>
    </location>
</feature>
<keyword evidence="2" id="KW-0040">ANK repeat</keyword>
<dbReference type="PROSITE" id="PS51257">
    <property type="entry name" value="PROKAR_LIPOPROTEIN"/>
    <property type="match status" value="1"/>
</dbReference>
<dbReference type="AlphaFoldDB" id="A0A1X7G672"/>
<dbReference type="InterPro" id="IPR036770">
    <property type="entry name" value="Ankyrin_rpt-contain_sf"/>
</dbReference>
<keyword evidence="3" id="KW-0732">Signal</keyword>
<dbReference type="STRING" id="286727.SAMN02982917_3338"/>
<dbReference type="InterPro" id="IPR050776">
    <property type="entry name" value="Ank_Repeat/CDKN_Inhibitor"/>
</dbReference>
<evidence type="ECO:0000256" key="2">
    <source>
        <dbReference type="ARBA" id="ARBA00023043"/>
    </source>
</evidence>
<name>A0A1X7G672_9PROT</name>
<proteinExistence type="predicted"/>
<dbReference type="InterPro" id="IPR002110">
    <property type="entry name" value="Ankyrin_rpt"/>
</dbReference>
<evidence type="ECO:0000256" key="3">
    <source>
        <dbReference type="SAM" id="SignalP"/>
    </source>
</evidence>
<dbReference type="Gene3D" id="1.25.40.20">
    <property type="entry name" value="Ankyrin repeat-containing domain"/>
    <property type="match status" value="1"/>
</dbReference>
<dbReference type="SUPFAM" id="SSF48403">
    <property type="entry name" value="Ankyrin repeat"/>
    <property type="match status" value="1"/>
</dbReference>
<dbReference type="SMART" id="SM00248">
    <property type="entry name" value="ANK"/>
    <property type="match status" value="3"/>
</dbReference>
<dbReference type="PANTHER" id="PTHR24201">
    <property type="entry name" value="ANK_REP_REGION DOMAIN-CONTAINING PROTEIN"/>
    <property type="match status" value="1"/>
</dbReference>
<accession>A0A1X7G672</accession>
<gene>
    <name evidence="4" type="ORF">SAMN02982917_3338</name>
</gene>
<feature type="chain" id="PRO_5012710798" evidence="3">
    <location>
        <begin position="23"/>
        <end position="262"/>
    </location>
</feature>